<comment type="subcellular location">
    <subcellularLocation>
        <location evidence="2">Mitochondrion</location>
    </subcellularLocation>
</comment>
<protein>
    <submittedName>
        <fullName evidence="8">Acetylornithine aminotransferase</fullName>
        <ecNumber evidence="8">2.6.1.11</ecNumber>
    </submittedName>
</protein>
<dbReference type="GO" id="GO:0042802">
    <property type="term" value="F:identical protein binding"/>
    <property type="evidence" value="ECO:0007669"/>
    <property type="project" value="TreeGrafter"/>
</dbReference>
<dbReference type="GO" id="GO:0005739">
    <property type="term" value="C:mitochondrion"/>
    <property type="evidence" value="ECO:0007669"/>
    <property type="project" value="UniProtKB-SubCell"/>
</dbReference>
<comment type="caution">
    <text evidence="8">The sequence shown here is derived from an EMBL/GenBank/DDBJ whole genome shotgun (WGS) entry which is preliminary data.</text>
</comment>
<dbReference type="InterPro" id="IPR050103">
    <property type="entry name" value="Class-III_PLP-dep_AT"/>
</dbReference>
<dbReference type="SUPFAM" id="SSF53383">
    <property type="entry name" value="PLP-dependent transferases"/>
    <property type="match status" value="1"/>
</dbReference>
<dbReference type="InterPro" id="IPR015424">
    <property type="entry name" value="PyrdxlP-dep_Trfase"/>
</dbReference>
<dbReference type="CDD" id="cd00610">
    <property type="entry name" value="OAT_like"/>
    <property type="match status" value="1"/>
</dbReference>
<dbReference type="NCBIfam" id="TIGR00707">
    <property type="entry name" value="argD"/>
    <property type="match status" value="1"/>
</dbReference>
<dbReference type="GO" id="GO:0003992">
    <property type="term" value="F:N2-acetyl-L-ornithine:2-oxoglutarate 5-aminotransferase activity"/>
    <property type="evidence" value="ECO:0007669"/>
    <property type="project" value="UniProtKB-EC"/>
</dbReference>
<dbReference type="InterPro" id="IPR004636">
    <property type="entry name" value="AcOrn/SuccOrn_fam"/>
</dbReference>
<evidence type="ECO:0000256" key="3">
    <source>
        <dbReference type="ARBA" id="ARBA00022576"/>
    </source>
</evidence>
<evidence type="ECO:0000256" key="1">
    <source>
        <dbReference type="ARBA" id="ARBA00001933"/>
    </source>
</evidence>
<dbReference type="PANTHER" id="PTHR11986:SF79">
    <property type="entry name" value="ACETYLORNITHINE AMINOTRANSFERASE, MITOCHONDRIAL"/>
    <property type="match status" value="1"/>
</dbReference>
<dbReference type="FunFam" id="3.40.640.10:FF:000004">
    <property type="entry name" value="Acetylornithine aminotransferase"/>
    <property type="match status" value="1"/>
</dbReference>
<dbReference type="InterPro" id="IPR015421">
    <property type="entry name" value="PyrdxlP-dep_Trfase_major"/>
</dbReference>
<keyword evidence="5 8" id="KW-0808">Transferase</keyword>
<reference evidence="8" key="1">
    <citation type="submission" date="2019-08" db="EMBL/GenBank/DDBJ databases">
        <authorList>
            <person name="Kucharzyk K."/>
            <person name="Murdoch R.W."/>
            <person name="Higgins S."/>
            <person name="Loffler F."/>
        </authorList>
    </citation>
    <scope>NUCLEOTIDE SEQUENCE</scope>
</reference>
<dbReference type="AlphaFoldDB" id="A0A644ZDB4"/>
<evidence type="ECO:0000256" key="5">
    <source>
        <dbReference type="ARBA" id="ARBA00022679"/>
    </source>
</evidence>
<evidence type="ECO:0000256" key="6">
    <source>
        <dbReference type="ARBA" id="ARBA00022898"/>
    </source>
</evidence>
<dbReference type="InterPro" id="IPR015422">
    <property type="entry name" value="PyrdxlP-dep_Trfase_small"/>
</dbReference>
<comment type="cofactor">
    <cofactor evidence="1">
        <name>pyridoxal 5'-phosphate</name>
        <dbReference type="ChEBI" id="CHEBI:597326"/>
    </cofactor>
</comment>
<dbReference type="GO" id="GO:0030170">
    <property type="term" value="F:pyridoxal phosphate binding"/>
    <property type="evidence" value="ECO:0007669"/>
    <property type="project" value="InterPro"/>
</dbReference>
<dbReference type="Gene3D" id="3.40.640.10">
    <property type="entry name" value="Type I PLP-dependent aspartate aminotransferase-like (Major domain)"/>
    <property type="match status" value="1"/>
</dbReference>
<proteinExistence type="predicted"/>
<dbReference type="PROSITE" id="PS00600">
    <property type="entry name" value="AA_TRANSFER_CLASS_3"/>
    <property type="match status" value="1"/>
</dbReference>
<name>A0A644ZDB4_9ZZZZ</name>
<dbReference type="Pfam" id="PF00202">
    <property type="entry name" value="Aminotran_3"/>
    <property type="match status" value="1"/>
</dbReference>
<organism evidence="8">
    <name type="scientific">bioreactor metagenome</name>
    <dbReference type="NCBI Taxonomy" id="1076179"/>
    <lineage>
        <taxon>unclassified sequences</taxon>
        <taxon>metagenomes</taxon>
        <taxon>ecological metagenomes</taxon>
    </lineage>
</organism>
<comment type="pathway">
    <text evidence="7">Amino-acid biosynthesis.</text>
</comment>
<dbReference type="Gene3D" id="3.90.1150.10">
    <property type="entry name" value="Aspartate Aminotransferase, domain 1"/>
    <property type="match status" value="1"/>
</dbReference>
<sequence length="403" mass="44968">MLNSKETILVKESTDMIKEKWNKYFMNTYAQTPVVIDRGEGSTLTDVYGKEYIDFTSGYGASSLGYNNEKLVKALQDQISKITHVSNLFFSQNMIDSGEKLIKASKMSKVFFINSGSEATELSMKIARKYSSQKYGESRGTILSLKDSFHGRTMMALMATGVDKYHKYFYPLPEGFKYTEKNNIEDFKKAVEDESICAVLMEPIQGEGGVHVLKEDYLKEVIKICHKKDILVIFDEVQCGIGRSGKLFAYNHYNLQPDIVAIAKGIGAGIPVSGVLTNEKTSKVLNPGDHGSTFGGNILAMTAISAVLDEIEAPGFYEEVEAKGKYIMDYIKKLNSDKVVEVRGKGLMIGVELNVNAPDIIDKCVEEGVLFLKTNEHVIRMLPPLVITYDEINKGLEVLKKYL</sequence>
<dbReference type="GO" id="GO:0006526">
    <property type="term" value="P:L-arginine biosynthetic process"/>
    <property type="evidence" value="ECO:0007669"/>
    <property type="project" value="UniProtKB-ARBA"/>
</dbReference>
<dbReference type="PIRSF" id="PIRSF000521">
    <property type="entry name" value="Transaminase_4ab_Lys_Orn"/>
    <property type="match status" value="1"/>
</dbReference>
<evidence type="ECO:0000256" key="2">
    <source>
        <dbReference type="ARBA" id="ARBA00004173"/>
    </source>
</evidence>
<evidence type="ECO:0000256" key="4">
    <source>
        <dbReference type="ARBA" id="ARBA00022605"/>
    </source>
</evidence>
<keyword evidence="4" id="KW-0028">Amino-acid biosynthesis</keyword>
<dbReference type="InterPro" id="IPR049704">
    <property type="entry name" value="Aminotrans_3_PPA_site"/>
</dbReference>
<keyword evidence="3 8" id="KW-0032">Aminotransferase</keyword>
<gene>
    <name evidence="8" type="primary">argD_24</name>
    <name evidence="8" type="ORF">SDC9_85506</name>
</gene>
<dbReference type="EMBL" id="VSSQ01008442">
    <property type="protein sequence ID" value="MPM38875.1"/>
    <property type="molecule type" value="Genomic_DNA"/>
</dbReference>
<dbReference type="NCBIfam" id="NF002325">
    <property type="entry name" value="PRK01278.1"/>
    <property type="match status" value="1"/>
</dbReference>
<accession>A0A644ZDB4</accession>
<dbReference type="InterPro" id="IPR005814">
    <property type="entry name" value="Aminotrans_3"/>
</dbReference>
<keyword evidence="6" id="KW-0663">Pyridoxal phosphate</keyword>
<dbReference type="EC" id="2.6.1.11" evidence="8"/>
<dbReference type="PANTHER" id="PTHR11986">
    <property type="entry name" value="AMINOTRANSFERASE CLASS III"/>
    <property type="match status" value="1"/>
</dbReference>
<evidence type="ECO:0000256" key="7">
    <source>
        <dbReference type="ARBA" id="ARBA00029440"/>
    </source>
</evidence>
<evidence type="ECO:0000313" key="8">
    <source>
        <dbReference type="EMBL" id="MPM38875.1"/>
    </source>
</evidence>